<dbReference type="RefSeq" id="XP_069203513.1">
    <property type="nucleotide sequence ID" value="XM_069347666.1"/>
</dbReference>
<dbReference type="InterPro" id="IPR027443">
    <property type="entry name" value="IPNS-like_sf"/>
</dbReference>
<reference evidence="5 6" key="1">
    <citation type="submission" date="2024-07" db="EMBL/GenBank/DDBJ databases">
        <title>Draft sequence of the Neodothiora populina.</title>
        <authorList>
            <person name="Drown D.D."/>
            <person name="Schuette U.S."/>
            <person name="Buechlein A.B."/>
            <person name="Rusch D.R."/>
            <person name="Winton L.W."/>
            <person name="Adams G.A."/>
        </authorList>
    </citation>
    <scope>NUCLEOTIDE SEQUENCE [LARGE SCALE GENOMIC DNA]</scope>
    <source>
        <strain evidence="5 6">CPC 39397</strain>
    </source>
</reference>
<feature type="region of interest" description="Disordered" evidence="3">
    <location>
        <begin position="424"/>
        <end position="445"/>
    </location>
</feature>
<evidence type="ECO:0000256" key="2">
    <source>
        <dbReference type="RuleBase" id="RU003682"/>
    </source>
</evidence>
<dbReference type="Proteomes" id="UP001562354">
    <property type="component" value="Unassembled WGS sequence"/>
</dbReference>
<gene>
    <name evidence="5" type="ORF">AAFC00_000930</name>
</gene>
<dbReference type="GeneID" id="95974633"/>
<evidence type="ECO:0000256" key="1">
    <source>
        <dbReference type="ARBA" id="ARBA00008056"/>
    </source>
</evidence>
<comment type="caution">
    <text evidence="5">The sequence shown here is derived from an EMBL/GenBank/DDBJ whole genome shotgun (WGS) entry which is preliminary data.</text>
</comment>
<feature type="domain" description="Fe2OG dioxygenase" evidence="4">
    <location>
        <begin position="278"/>
        <end position="382"/>
    </location>
</feature>
<evidence type="ECO:0000259" key="4">
    <source>
        <dbReference type="PROSITE" id="PS51471"/>
    </source>
</evidence>
<evidence type="ECO:0000256" key="3">
    <source>
        <dbReference type="SAM" id="MobiDB-lite"/>
    </source>
</evidence>
<comment type="similarity">
    <text evidence="1 2">Belongs to the iron/ascorbate-dependent oxidoreductase family.</text>
</comment>
<dbReference type="PROSITE" id="PS51471">
    <property type="entry name" value="FE2OG_OXY"/>
    <property type="match status" value="1"/>
</dbReference>
<dbReference type="PANTHER" id="PTHR47990">
    <property type="entry name" value="2-OXOGLUTARATE (2OG) AND FE(II)-DEPENDENT OXYGENASE SUPERFAMILY PROTEIN-RELATED"/>
    <property type="match status" value="1"/>
</dbReference>
<evidence type="ECO:0000313" key="5">
    <source>
        <dbReference type="EMBL" id="KAL1310664.1"/>
    </source>
</evidence>
<dbReference type="Pfam" id="PF03171">
    <property type="entry name" value="2OG-FeII_Oxy"/>
    <property type="match status" value="1"/>
</dbReference>
<dbReference type="Gene3D" id="2.60.120.330">
    <property type="entry name" value="B-lactam Antibiotic, Isopenicillin N Synthase, Chain"/>
    <property type="match status" value="1"/>
</dbReference>
<accession>A0ABR3PM88</accession>
<dbReference type="InterPro" id="IPR005123">
    <property type="entry name" value="Oxoglu/Fe-dep_dioxygenase_dom"/>
</dbReference>
<dbReference type="InterPro" id="IPR044861">
    <property type="entry name" value="IPNS-like_FE2OG_OXY"/>
</dbReference>
<evidence type="ECO:0000313" key="6">
    <source>
        <dbReference type="Proteomes" id="UP001562354"/>
    </source>
</evidence>
<proteinExistence type="inferred from homology"/>
<dbReference type="EMBL" id="JBFMKM010000003">
    <property type="protein sequence ID" value="KAL1310664.1"/>
    <property type="molecule type" value="Genomic_DNA"/>
</dbReference>
<protein>
    <recommendedName>
        <fullName evidence="4">Fe2OG dioxygenase domain-containing protein</fullName>
    </recommendedName>
</protein>
<name>A0ABR3PM88_9PEZI</name>
<dbReference type="InterPro" id="IPR050231">
    <property type="entry name" value="Iron_ascorbate_oxido_reductase"/>
</dbReference>
<keyword evidence="6" id="KW-1185">Reference proteome</keyword>
<organism evidence="5 6">
    <name type="scientific">Neodothiora populina</name>
    <dbReference type="NCBI Taxonomy" id="2781224"/>
    <lineage>
        <taxon>Eukaryota</taxon>
        <taxon>Fungi</taxon>
        <taxon>Dikarya</taxon>
        <taxon>Ascomycota</taxon>
        <taxon>Pezizomycotina</taxon>
        <taxon>Dothideomycetes</taxon>
        <taxon>Dothideomycetidae</taxon>
        <taxon>Dothideales</taxon>
        <taxon>Dothioraceae</taxon>
        <taxon>Neodothiora</taxon>
    </lineage>
</organism>
<sequence>MAAQTYVTTSRLNDTGEIHHLQTHNYPETISSVIGEPAESCSQTHVTSWDEGDVSLGFDNQPPFPDDVAVAPLLRIDLHKLLIGEQNEIDRLWKACCDLGFFYLDIRAKHDEDTQDTGCSRSEEDFEHTCTKEQSTTSDDEKAKPDLMRMLDGNQLLMDADNLFDAGKQVFSLPLEEKVKYDFKDQGSYFGYKGYGEGIIDSKGTTDRNEFYNVSKDDILGISERLPAPSVLEPCRSVLRSFICRSHSIVELILTLLNQKLELATGQLPSLHRLHVASGDQVRWVHAPPQPQDDRRTALGEHTDFGSISILFNRLGGLQVLPPHSNDWSYVKPLGGHVVINLGDAMVKFTAGVLHSNLHRVINPPGEQASHTRMSLVYFARPEDDVLLRVLEGSDIIDARRDENDAFGADQNITSKEWIRRRALGRRQGGNWQKSGGTEGGHHGR</sequence>
<keyword evidence="2" id="KW-0479">Metal-binding</keyword>
<dbReference type="Pfam" id="PF14226">
    <property type="entry name" value="DIOX_N"/>
    <property type="match status" value="1"/>
</dbReference>
<dbReference type="SUPFAM" id="SSF51197">
    <property type="entry name" value="Clavaminate synthase-like"/>
    <property type="match status" value="1"/>
</dbReference>
<keyword evidence="2" id="KW-0560">Oxidoreductase</keyword>
<dbReference type="InterPro" id="IPR026992">
    <property type="entry name" value="DIOX_N"/>
</dbReference>
<keyword evidence="2" id="KW-0408">Iron</keyword>